<evidence type="ECO:0000256" key="5">
    <source>
        <dbReference type="ARBA" id="ARBA00022833"/>
    </source>
</evidence>
<feature type="region of interest" description="Disordered" evidence="13">
    <location>
        <begin position="118"/>
        <end position="342"/>
    </location>
</feature>
<keyword evidence="5" id="KW-0862">Zinc</keyword>
<dbReference type="Proteomes" id="UP000749559">
    <property type="component" value="Unassembled WGS sequence"/>
</dbReference>
<evidence type="ECO:0000313" key="15">
    <source>
        <dbReference type="EMBL" id="CAH1775583.1"/>
    </source>
</evidence>
<feature type="repeat" description="ANK" evidence="10">
    <location>
        <begin position="1262"/>
        <end position="1294"/>
    </location>
</feature>
<evidence type="ECO:0000256" key="3">
    <source>
        <dbReference type="ARBA" id="ARBA00022771"/>
    </source>
</evidence>
<evidence type="ECO:0000256" key="12">
    <source>
        <dbReference type="PROSITE-ProRule" id="PRU00339"/>
    </source>
</evidence>
<keyword evidence="7 10" id="KW-0040">ANK repeat</keyword>
<accession>A0A8S4N2Q9</accession>
<feature type="compositionally biased region" description="Polar residues" evidence="13">
    <location>
        <begin position="327"/>
        <end position="342"/>
    </location>
</feature>
<comment type="caution">
    <text evidence="15">The sequence shown here is derived from an EMBL/GenBank/DDBJ whole genome shotgun (WGS) entry which is preliminary data.</text>
</comment>
<evidence type="ECO:0000256" key="9">
    <source>
        <dbReference type="ARBA" id="ARBA00038259"/>
    </source>
</evidence>
<feature type="repeat" description="TPR" evidence="12">
    <location>
        <begin position="1422"/>
        <end position="1455"/>
    </location>
</feature>
<evidence type="ECO:0000256" key="4">
    <source>
        <dbReference type="ARBA" id="ARBA00022803"/>
    </source>
</evidence>
<dbReference type="InterPro" id="IPR001841">
    <property type="entry name" value="Znf_RING"/>
</dbReference>
<evidence type="ECO:0000259" key="14">
    <source>
        <dbReference type="PROSITE" id="PS50089"/>
    </source>
</evidence>
<dbReference type="OrthoDB" id="5958958at2759"/>
<dbReference type="SUPFAM" id="SSF48403">
    <property type="entry name" value="Ankyrin repeat"/>
    <property type="match status" value="1"/>
</dbReference>
<dbReference type="InterPro" id="IPR011990">
    <property type="entry name" value="TPR-like_helical_dom_sf"/>
</dbReference>
<dbReference type="InterPro" id="IPR019734">
    <property type="entry name" value="TPR_rpt"/>
</dbReference>
<dbReference type="Pfam" id="PF12796">
    <property type="entry name" value="Ank_2"/>
    <property type="match status" value="2"/>
</dbReference>
<feature type="compositionally biased region" description="Polar residues" evidence="13">
    <location>
        <begin position="157"/>
        <end position="169"/>
    </location>
</feature>
<dbReference type="SUPFAM" id="SSF52540">
    <property type="entry name" value="P-loop containing nucleoside triphosphate hydrolases"/>
    <property type="match status" value="1"/>
</dbReference>
<dbReference type="SMART" id="SM00028">
    <property type="entry name" value="TPR"/>
    <property type="match status" value="3"/>
</dbReference>
<keyword evidence="3 11" id="KW-0479">Metal-binding</keyword>
<evidence type="ECO:0000256" key="1">
    <source>
        <dbReference type="ARBA" id="ARBA00022553"/>
    </source>
</evidence>
<organism evidence="15 16">
    <name type="scientific">Owenia fusiformis</name>
    <name type="common">Polychaete worm</name>
    <dbReference type="NCBI Taxonomy" id="6347"/>
    <lineage>
        <taxon>Eukaryota</taxon>
        <taxon>Metazoa</taxon>
        <taxon>Spiralia</taxon>
        <taxon>Lophotrochozoa</taxon>
        <taxon>Annelida</taxon>
        <taxon>Polychaeta</taxon>
        <taxon>Sedentaria</taxon>
        <taxon>Canalipalpata</taxon>
        <taxon>Sabellida</taxon>
        <taxon>Oweniida</taxon>
        <taxon>Oweniidae</taxon>
        <taxon>Owenia</taxon>
    </lineage>
</organism>
<dbReference type="PROSITE" id="PS50297">
    <property type="entry name" value="ANK_REP_REGION"/>
    <property type="match status" value="5"/>
</dbReference>
<feature type="region of interest" description="Disordered" evidence="13">
    <location>
        <begin position="356"/>
        <end position="379"/>
    </location>
</feature>
<keyword evidence="2" id="KW-0677">Repeat</keyword>
<comment type="subcellular location">
    <subcellularLocation>
        <location evidence="8">Postsynapse</location>
    </subcellularLocation>
</comment>
<dbReference type="Gene3D" id="1.25.40.10">
    <property type="entry name" value="Tetratricopeptide repeat domain"/>
    <property type="match status" value="1"/>
</dbReference>
<protein>
    <recommendedName>
        <fullName evidence="14">RING-type domain-containing protein</fullName>
    </recommendedName>
</protein>
<dbReference type="SUPFAM" id="SSF48452">
    <property type="entry name" value="TPR-like"/>
    <property type="match status" value="1"/>
</dbReference>
<reference evidence="15" key="1">
    <citation type="submission" date="2022-03" db="EMBL/GenBank/DDBJ databases">
        <authorList>
            <person name="Martin C."/>
        </authorList>
    </citation>
    <scope>NUCLEOTIDE SEQUENCE</scope>
</reference>
<feature type="compositionally biased region" description="Low complexity" evidence="13">
    <location>
        <begin position="310"/>
        <end position="326"/>
    </location>
</feature>
<dbReference type="Gene3D" id="1.25.40.20">
    <property type="entry name" value="Ankyrin repeat-containing domain"/>
    <property type="match status" value="2"/>
</dbReference>
<dbReference type="Pfam" id="PF25521">
    <property type="entry name" value="WHD_TANC1"/>
    <property type="match status" value="1"/>
</dbReference>
<evidence type="ECO:0000256" key="13">
    <source>
        <dbReference type="SAM" id="MobiDB-lite"/>
    </source>
</evidence>
<feature type="repeat" description="ANK" evidence="10">
    <location>
        <begin position="1229"/>
        <end position="1261"/>
    </location>
</feature>
<keyword evidence="16" id="KW-1185">Reference proteome</keyword>
<dbReference type="InterPro" id="IPR058056">
    <property type="entry name" value="WH_TANC1/2"/>
</dbReference>
<dbReference type="Pfam" id="PF00023">
    <property type="entry name" value="Ank"/>
    <property type="match status" value="2"/>
</dbReference>
<feature type="domain" description="RING-type" evidence="14">
    <location>
        <begin position="17"/>
        <end position="55"/>
    </location>
</feature>
<keyword evidence="3 11" id="KW-0863">Zinc-finger</keyword>
<dbReference type="SUPFAM" id="SSF57850">
    <property type="entry name" value="RING/U-box"/>
    <property type="match status" value="1"/>
</dbReference>
<dbReference type="PANTHER" id="PTHR24166:SF55">
    <property type="entry name" value="ROLLING PEBBLES, ISOFORM B"/>
    <property type="match status" value="1"/>
</dbReference>
<feature type="compositionally biased region" description="Polar residues" evidence="13">
    <location>
        <begin position="180"/>
        <end position="211"/>
    </location>
</feature>
<dbReference type="PROSITE" id="PS50005">
    <property type="entry name" value="TPR"/>
    <property type="match status" value="2"/>
</dbReference>
<evidence type="ECO:0000256" key="7">
    <source>
        <dbReference type="ARBA" id="ARBA00023043"/>
    </source>
</evidence>
<dbReference type="InterPro" id="IPR027417">
    <property type="entry name" value="P-loop_NTPase"/>
</dbReference>
<dbReference type="PROSITE" id="PS50088">
    <property type="entry name" value="ANK_REPEAT"/>
    <property type="match status" value="5"/>
</dbReference>
<dbReference type="InterPro" id="IPR050889">
    <property type="entry name" value="Dendritic_Spine_Reg/Scaffold"/>
</dbReference>
<dbReference type="InterPro" id="IPR058018">
    <property type="entry name" value="AAA_lid_TANC1/2"/>
</dbReference>
<name>A0A8S4N2Q9_OWEFU</name>
<evidence type="ECO:0000313" key="16">
    <source>
        <dbReference type="Proteomes" id="UP000749559"/>
    </source>
</evidence>
<dbReference type="EMBL" id="CAIIXF020000001">
    <property type="protein sequence ID" value="CAH1775583.1"/>
    <property type="molecule type" value="Genomic_DNA"/>
</dbReference>
<dbReference type="GO" id="GO:0008270">
    <property type="term" value="F:zinc ion binding"/>
    <property type="evidence" value="ECO:0007669"/>
    <property type="project" value="UniProtKB-KW"/>
</dbReference>
<dbReference type="InterPro" id="IPR036770">
    <property type="entry name" value="Ankyrin_rpt-contain_sf"/>
</dbReference>
<evidence type="ECO:0000256" key="2">
    <source>
        <dbReference type="ARBA" id="ARBA00022737"/>
    </source>
</evidence>
<dbReference type="SMART" id="SM00184">
    <property type="entry name" value="RING"/>
    <property type="match status" value="1"/>
</dbReference>
<feature type="repeat" description="ANK" evidence="10">
    <location>
        <begin position="1018"/>
        <end position="1050"/>
    </location>
</feature>
<comment type="similarity">
    <text evidence="9">Belongs to the TANC family.</text>
</comment>
<feature type="repeat" description="ANK" evidence="10">
    <location>
        <begin position="1130"/>
        <end position="1162"/>
    </location>
</feature>
<feature type="compositionally biased region" description="Basic residues" evidence="13">
    <location>
        <begin position="356"/>
        <end position="365"/>
    </location>
</feature>
<dbReference type="PROSITE" id="PS50089">
    <property type="entry name" value="ZF_RING_2"/>
    <property type="match status" value="1"/>
</dbReference>
<keyword evidence="1" id="KW-0597">Phosphoprotein</keyword>
<evidence type="ECO:0000256" key="8">
    <source>
        <dbReference type="ARBA" id="ARBA00034110"/>
    </source>
</evidence>
<feature type="repeat" description="TPR" evidence="12">
    <location>
        <begin position="1388"/>
        <end position="1421"/>
    </location>
</feature>
<dbReference type="InterPro" id="IPR002110">
    <property type="entry name" value="Ankyrin_rpt"/>
</dbReference>
<dbReference type="GO" id="GO:0098794">
    <property type="term" value="C:postsynapse"/>
    <property type="evidence" value="ECO:0007669"/>
    <property type="project" value="UniProtKB-SubCell"/>
</dbReference>
<feature type="repeat" description="ANK" evidence="10">
    <location>
        <begin position="1196"/>
        <end position="1228"/>
    </location>
</feature>
<evidence type="ECO:0000256" key="10">
    <source>
        <dbReference type="PROSITE-ProRule" id="PRU00023"/>
    </source>
</evidence>
<sequence>MQAMDTTLSNESVSGLCPACQDSFDSNKKRRLIDTCGHERCYTCMFNSEDCPLCEEEMFNPPAPSPYTHRRQVSDTALLQRPRMRTNGNLKLGKIGGSAELTGDTHVHHGTPKLGTALRHRGTLGPPIASKDHHYASSQRAPSLPPMPYPDSDDEINNGTGRRNSGISDTRSEYGVGLDNNITMQNGHSHTIDNSSRVSKQNSTNQTNQGAGKQLPPPPPDVAQNDLMVRLGLLLGDKSPVPGTNPDETFTSVSSLGSSELNTPDITHSDASPMSTLTAASSESERGTMGTSARLIYSPMFGGSSRDPSSESMTSLMSTSTTNSVSPQNTTQRPHSITSQKATALGQIEELGLFGKRKSSIRRSAKASLGRPPDGRGSQRVVRTNAYMFVRPPSRGSTRSAPGGPSGPVRFAPIKPPQIQLTPINFEVPHQEDTAIFLGREWVFKEIEQELIQEPKHKGVVIMGNMGFGKTAIAEQLVNYSCFGEGQSGLVINGVGPGADSYSHYGSKEHGLHNGFSSVTSLTSPGRAYLSASMLSLSSGLTYDSLKSVASQVIAYHFCQADNNITCLVPEFVHSIAAYISQSPRMIAYRNLLIQEPHLQNILSMKECLVDPSKALVKGILEPLNNLKREGKLDDDRCLIVIDSLNEAEFHKPDYGDTISSFLAKHIAKFPSWLNVIVTVRTILSDITKSLPFHRISLDKVMMNEYIHRDLHEYVIYRINTSKEICSNIALNGRLDHGTKLKFCSHVQTLSRGSMLYCKLVLDLIERGQVVLKSTSYKILPINLTEVFMLHLKLKFPSLRSFEKVCPILNTCLASLYPLTLTEIYETMNSGYMERYVSWEEFIQRMDTVSSFLVRRRDSTFMFFHPAFREWLIRRDENESTQFLCDLRQGHALLSFKLSRVSAPLNPDRTLELGHHILKAHIYKTVSKQLGYSSRDMQAYWMCLSSDSLSGSLVSQRNLYSPNVKVSRLILLSGANPNSPTDHLNNAPVLCTMAQQGFTDMLSLLLEFSADVDAAGDDGMTALCYAAQNGHLEILRMLIAKQAQLSHVDSSGQCALVHAALNGQLEAVSFLLGCDWLPKDGNSLSKCEAMQQALVAASGMGHVEMVDYMLEKIEEHSREGYGMDRTDTLMGETAFTAACVNGKKDVVNLLIDRGINIDQVNSKTMPPLLCATKAGEWEIVDTIINMGASVEQTDRHGRTAMMIAASEGHVVVLDMLLNKGGSVIAMDKEGLTPLCWACLKGHQHCVQSLLERGSYLDHMDKSGRTPLDLAAFYGDPQVVQYLIEQGAAIEHTDYNGMRPLDRAIGCRNTQVIICFLRKGAKLGQATWAMAHDKPDVMLLLLNKLMEDGNILYKKNRLKEAAHRYQYALKKFPKDGFGEDIRTFKELKVNLFLNLSRCKRKLQEYLPAVDLATKALELKPKSFESYYARARARRDNRQFSEALQDLIDALKLAPQNRELRRLLARVKEECKTQSKIEHNGSLTSLAIKDSGVKMEVCERPPLPVDSRREETAL</sequence>
<dbReference type="PANTHER" id="PTHR24166">
    <property type="entry name" value="ROLLING PEBBLES, ISOFORM B"/>
    <property type="match status" value="1"/>
</dbReference>
<feature type="compositionally biased region" description="Polar residues" evidence="13">
    <location>
        <begin position="246"/>
        <end position="282"/>
    </location>
</feature>
<gene>
    <name evidence="15" type="ORF">OFUS_LOCUS2873</name>
</gene>
<dbReference type="Pfam" id="PF25520">
    <property type="entry name" value="AAA_lid_TANC1"/>
    <property type="match status" value="1"/>
</dbReference>
<evidence type="ECO:0000256" key="6">
    <source>
        <dbReference type="ARBA" id="ARBA00023018"/>
    </source>
</evidence>
<dbReference type="SMART" id="SM00248">
    <property type="entry name" value="ANK"/>
    <property type="match status" value="10"/>
</dbReference>
<proteinExistence type="inferred from homology"/>
<evidence type="ECO:0000256" key="11">
    <source>
        <dbReference type="PROSITE-ProRule" id="PRU00175"/>
    </source>
</evidence>
<keyword evidence="6" id="KW-0770">Synapse</keyword>
<keyword evidence="4 12" id="KW-0802">TPR repeat</keyword>